<evidence type="ECO:0000256" key="2">
    <source>
        <dbReference type="ARBA" id="ARBA00022603"/>
    </source>
</evidence>
<evidence type="ECO:0000256" key="6">
    <source>
        <dbReference type="ARBA" id="ARBA00023242"/>
    </source>
</evidence>
<dbReference type="GO" id="GO:0032259">
    <property type="term" value="P:methylation"/>
    <property type="evidence" value="ECO:0007669"/>
    <property type="project" value="UniProtKB-KW"/>
</dbReference>
<keyword evidence="11" id="KW-1185">Reference proteome</keyword>
<dbReference type="InterPro" id="IPR043151">
    <property type="entry name" value="BAH_sf"/>
</dbReference>
<dbReference type="GO" id="GO:0003886">
    <property type="term" value="F:DNA (cytosine-5-)-methyltransferase activity"/>
    <property type="evidence" value="ECO:0007669"/>
    <property type="project" value="UniProtKB-EC"/>
</dbReference>
<dbReference type="PROSITE" id="PS00094">
    <property type="entry name" value="C5_MTASE_1"/>
    <property type="match status" value="1"/>
</dbReference>
<dbReference type="PRINTS" id="PR00105">
    <property type="entry name" value="C5METTRFRASE"/>
</dbReference>
<comment type="similarity">
    <text evidence="7 8">Belongs to the class I-like SAM-binding methyltransferase superfamily. C5-methyltransferase family.</text>
</comment>
<evidence type="ECO:0000259" key="10">
    <source>
        <dbReference type="PROSITE" id="PS51038"/>
    </source>
</evidence>
<keyword evidence="6" id="KW-0539">Nucleus</keyword>
<dbReference type="Gene3D" id="3.40.50.150">
    <property type="entry name" value="Vaccinia Virus protein VP39"/>
    <property type="match status" value="1"/>
</dbReference>
<evidence type="ECO:0000256" key="4">
    <source>
        <dbReference type="ARBA" id="ARBA00022691"/>
    </source>
</evidence>
<feature type="domain" description="BAH" evidence="10">
    <location>
        <begin position="149"/>
        <end position="284"/>
    </location>
</feature>
<dbReference type="PANTHER" id="PTHR10629:SF52">
    <property type="entry name" value="DNA (CYTOSINE-5)-METHYLTRANSFERASE 1"/>
    <property type="match status" value="1"/>
</dbReference>
<comment type="subcellular location">
    <subcellularLocation>
        <location evidence="1">Nucleus</location>
    </subcellularLocation>
</comment>
<dbReference type="InterPro" id="IPR029063">
    <property type="entry name" value="SAM-dependent_MTases_sf"/>
</dbReference>
<dbReference type="GO" id="GO:0003677">
    <property type="term" value="F:DNA binding"/>
    <property type="evidence" value="ECO:0007669"/>
    <property type="project" value="UniProtKB-KW"/>
</dbReference>
<accession>A0A914UMA3</accession>
<comment type="catalytic activity">
    <reaction evidence="9">
        <text>a 2'-deoxycytidine in DNA + S-adenosyl-L-methionine = a 5-methyl-2'-deoxycytidine in DNA + S-adenosyl-L-homocysteine + H(+)</text>
        <dbReference type="Rhea" id="RHEA:13681"/>
        <dbReference type="Rhea" id="RHEA-COMP:11369"/>
        <dbReference type="Rhea" id="RHEA-COMP:11370"/>
        <dbReference type="ChEBI" id="CHEBI:15378"/>
        <dbReference type="ChEBI" id="CHEBI:57856"/>
        <dbReference type="ChEBI" id="CHEBI:59789"/>
        <dbReference type="ChEBI" id="CHEBI:85452"/>
        <dbReference type="ChEBI" id="CHEBI:85454"/>
        <dbReference type="EC" id="2.1.1.37"/>
    </reaction>
</comment>
<proteinExistence type="inferred from homology"/>
<dbReference type="InterPro" id="IPR018117">
    <property type="entry name" value="C5_DNA_meth_AS"/>
</dbReference>
<sequence length="795" mass="89506">VHRVPQLTPEEFQSFDSRQMLDRYLKPVAYCAAKECAYKHYFVRQCWVMSIPKFIFDERTLKMVFSDDLNQCFCWKTSKCSTIGHMQLTDDGLIRHLSKKFAIGDVLMFVPNSFRHQKCGDKKPPRFFEKFFDRTLLEKDTEKYASDPIKYPEYDRYKNMVESSEFKEYAFGDTFDIGMVVGADLNEENNVVLALRRFVRPEDTSMSDAEVLKSNRHELYLSGEEYLIIDPYATERLVNRCYVTADCRLSGDRTELKKWLAGGHLRFYCFQTVNESSGDVGGPLNRKDADVLTNSAAKAPSYPRLKNRLRKFDMFSGAGGMSQGLHAAGLTEASYAVEFIKSHAEVYKRNFPSATVFHTDVNVMFERMQRGEKCDASGQRYPQRGDVDLICGGPPCQGFSGMNSAKHEKASTTKRSLVASFLATIDNLRPRLVLMENVSGMAMTVKTGLKDAEKPLEDERAEVLSVVTEALRAIGYQVTVRKLQAALHGVPQDRRRILIMAAAPGEKLPDWPEPTTTCPVNVMKGTADHHTHLKINGKLYRGDRPQLRDYPTSAPYRGATVHEAISDITTDALVVQVTKPTDPSTSPRNHVIPKSHWLQQARVDNVPKATELPYADWRLLPNVKYEMKNGQCTDILKYTHAGIVFSNRAKLVPGRGVCACQHIQKQCTREERSLQKNTLIPAALPHTGSRYQQWAGLFGRPYPHGVFQTIVTVPNPFNKQGQVLHPEQNRLLSVRELARGQGFPDTFKFDSDTTPISVNAQYEQVGNAVPPPLALAIGREIVAALTASAADIVEL</sequence>
<dbReference type="Proteomes" id="UP000887566">
    <property type="component" value="Unplaced"/>
</dbReference>
<evidence type="ECO:0000313" key="12">
    <source>
        <dbReference type="WBParaSite" id="PSAMB.scaffold1111size35782.g11016.t1"/>
    </source>
</evidence>
<dbReference type="GO" id="GO:0003682">
    <property type="term" value="F:chromatin binding"/>
    <property type="evidence" value="ECO:0007669"/>
    <property type="project" value="InterPro"/>
</dbReference>
<dbReference type="PROSITE" id="PS51679">
    <property type="entry name" value="SAM_MT_C5"/>
    <property type="match status" value="1"/>
</dbReference>
<dbReference type="SUPFAM" id="SSF53335">
    <property type="entry name" value="S-adenosyl-L-methionine-dependent methyltransferases"/>
    <property type="match status" value="1"/>
</dbReference>
<evidence type="ECO:0000256" key="9">
    <source>
        <dbReference type="RuleBase" id="RU000417"/>
    </source>
</evidence>
<keyword evidence="3 7" id="KW-0808">Transferase</keyword>
<dbReference type="Gene3D" id="3.90.120.10">
    <property type="entry name" value="DNA Methylase, subunit A, domain 2"/>
    <property type="match status" value="1"/>
</dbReference>
<dbReference type="InterPro" id="IPR001025">
    <property type="entry name" value="BAH_dom"/>
</dbReference>
<organism evidence="11 12">
    <name type="scientific">Plectus sambesii</name>
    <dbReference type="NCBI Taxonomy" id="2011161"/>
    <lineage>
        <taxon>Eukaryota</taxon>
        <taxon>Metazoa</taxon>
        <taxon>Ecdysozoa</taxon>
        <taxon>Nematoda</taxon>
        <taxon>Chromadorea</taxon>
        <taxon>Plectida</taxon>
        <taxon>Plectina</taxon>
        <taxon>Plectoidea</taxon>
        <taxon>Plectidae</taxon>
        <taxon>Plectus</taxon>
    </lineage>
</organism>
<name>A0A914UMA3_9BILA</name>
<protein>
    <recommendedName>
        <fullName evidence="9">Cytosine-specific methyltransferase</fullName>
        <ecNumber evidence="9">2.1.1.37</ecNumber>
    </recommendedName>
</protein>
<evidence type="ECO:0000256" key="3">
    <source>
        <dbReference type="ARBA" id="ARBA00022679"/>
    </source>
</evidence>
<dbReference type="Gene3D" id="2.30.30.490">
    <property type="match status" value="1"/>
</dbReference>
<dbReference type="WBParaSite" id="PSAMB.scaffold1111size35782.g11016.t1">
    <property type="protein sequence ID" value="PSAMB.scaffold1111size35782.g11016.t1"/>
    <property type="gene ID" value="PSAMB.scaffold1111size35782.g11016"/>
</dbReference>
<keyword evidence="2 7" id="KW-0489">Methyltransferase</keyword>
<dbReference type="GO" id="GO:0044027">
    <property type="term" value="P:negative regulation of gene expression via chromosomal CpG island methylation"/>
    <property type="evidence" value="ECO:0007669"/>
    <property type="project" value="TreeGrafter"/>
</dbReference>
<evidence type="ECO:0000256" key="8">
    <source>
        <dbReference type="RuleBase" id="RU000416"/>
    </source>
</evidence>
<dbReference type="PROSITE" id="PS51038">
    <property type="entry name" value="BAH"/>
    <property type="match status" value="1"/>
</dbReference>
<dbReference type="NCBIfam" id="TIGR00675">
    <property type="entry name" value="dcm"/>
    <property type="match status" value="1"/>
</dbReference>
<reference evidence="12" key="1">
    <citation type="submission" date="2022-11" db="UniProtKB">
        <authorList>
            <consortium name="WormBaseParasite"/>
        </authorList>
    </citation>
    <scope>IDENTIFICATION</scope>
</reference>
<keyword evidence="5" id="KW-0238">DNA-binding</keyword>
<dbReference type="InterPro" id="IPR050390">
    <property type="entry name" value="C5-Methyltransferase"/>
</dbReference>
<dbReference type="GO" id="GO:0005634">
    <property type="term" value="C:nucleus"/>
    <property type="evidence" value="ECO:0007669"/>
    <property type="project" value="UniProtKB-SubCell"/>
</dbReference>
<evidence type="ECO:0000256" key="1">
    <source>
        <dbReference type="ARBA" id="ARBA00004123"/>
    </source>
</evidence>
<evidence type="ECO:0000256" key="7">
    <source>
        <dbReference type="PROSITE-ProRule" id="PRU01016"/>
    </source>
</evidence>
<keyword evidence="4 7" id="KW-0949">S-adenosyl-L-methionine</keyword>
<dbReference type="Pfam" id="PF00145">
    <property type="entry name" value="DNA_methylase"/>
    <property type="match status" value="1"/>
</dbReference>
<evidence type="ECO:0000256" key="5">
    <source>
        <dbReference type="ARBA" id="ARBA00023125"/>
    </source>
</evidence>
<dbReference type="PANTHER" id="PTHR10629">
    <property type="entry name" value="CYTOSINE-SPECIFIC METHYLTRANSFERASE"/>
    <property type="match status" value="1"/>
</dbReference>
<feature type="active site" evidence="7">
    <location>
        <position position="396"/>
    </location>
</feature>
<evidence type="ECO:0000313" key="11">
    <source>
        <dbReference type="Proteomes" id="UP000887566"/>
    </source>
</evidence>
<dbReference type="EC" id="2.1.1.37" evidence="9"/>
<dbReference type="InterPro" id="IPR001525">
    <property type="entry name" value="C5_MeTfrase"/>
</dbReference>
<dbReference type="AlphaFoldDB" id="A0A914UMA3"/>